<name>A0ACD0NUZ4_9BASI</name>
<gene>
    <name evidence="1" type="ORF">IE53DRAFT_388149</name>
</gene>
<accession>A0ACD0NUZ4</accession>
<keyword evidence="2" id="KW-1185">Reference proteome</keyword>
<evidence type="ECO:0000313" key="2">
    <source>
        <dbReference type="Proteomes" id="UP000245626"/>
    </source>
</evidence>
<sequence>MIVIRFLPRACACYQPWEKRVCADRDPCAEVVRSSLQTRLPPTAFLSSDEESCE</sequence>
<proteinExistence type="predicted"/>
<dbReference type="EMBL" id="KZ820027">
    <property type="protein sequence ID" value="PWN49612.1"/>
    <property type="molecule type" value="Genomic_DNA"/>
</dbReference>
<protein>
    <submittedName>
        <fullName evidence="1">Uncharacterized protein</fullName>
    </submittedName>
</protein>
<organism evidence="1 2">
    <name type="scientific">Violaceomyces palustris</name>
    <dbReference type="NCBI Taxonomy" id="1673888"/>
    <lineage>
        <taxon>Eukaryota</taxon>
        <taxon>Fungi</taxon>
        <taxon>Dikarya</taxon>
        <taxon>Basidiomycota</taxon>
        <taxon>Ustilaginomycotina</taxon>
        <taxon>Ustilaginomycetes</taxon>
        <taxon>Violaceomycetales</taxon>
        <taxon>Violaceomycetaceae</taxon>
        <taxon>Violaceomyces</taxon>
    </lineage>
</organism>
<evidence type="ECO:0000313" key="1">
    <source>
        <dbReference type="EMBL" id="PWN49612.1"/>
    </source>
</evidence>
<reference evidence="1 2" key="1">
    <citation type="journal article" date="2018" name="Mol. Biol. Evol.">
        <title>Broad Genomic Sampling Reveals a Smut Pathogenic Ancestry of the Fungal Clade Ustilaginomycotina.</title>
        <authorList>
            <person name="Kijpornyongpan T."/>
            <person name="Mondo S.J."/>
            <person name="Barry K."/>
            <person name="Sandor L."/>
            <person name="Lee J."/>
            <person name="Lipzen A."/>
            <person name="Pangilinan J."/>
            <person name="LaButti K."/>
            <person name="Hainaut M."/>
            <person name="Henrissat B."/>
            <person name="Grigoriev I.V."/>
            <person name="Spatafora J.W."/>
            <person name="Aime M.C."/>
        </authorList>
    </citation>
    <scope>NUCLEOTIDE SEQUENCE [LARGE SCALE GENOMIC DNA]</scope>
    <source>
        <strain evidence="1 2">SA 807</strain>
    </source>
</reference>
<dbReference type="Proteomes" id="UP000245626">
    <property type="component" value="Unassembled WGS sequence"/>
</dbReference>